<dbReference type="AlphaFoldDB" id="A0AA38M3R5"/>
<accession>A0AA38M3R5</accession>
<reference evidence="1" key="1">
    <citation type="journal article" date="2023" name="G3 (Bethesda)">
        <title>Whole genome assemblies of Zophobas morio and Tenebrio molitor.</title>
        <authorList>
            <person name="Kaur S."/>
            <person name="Stinson S.A."/>
            <person name="diCenzo G.C."/>
        </authorList>
    </citation>
    <scope>NUCLEOTIDE SEQUENCE</scope>
    <source>
        <strain evidence="1">QUZm001</strain>
    </source>
</reference>
<proteinExistence type="predicted"/>
<dbReference type="EMBL" id="JALNTZ010000008">
    <property type="protein sequence ID" value="KAJ3642785.1"/>
    <property type="molecule type" value="Genomic_DNA"/>
</dbReference>
<organism evidence="1 2">
    <name type="scientific">Zophobas morio</name>
    <dbReference type="NCBI Taxonomy" id="2755281"/>
    <lineage>
        <taxon>Eukaryota</taxon>
        <taxon>Metazoa</taxon>
        <taxon>Ecdysozoa</taxon>
        <taxon>Arthropoda</taxon>
        <taxon>Hexapoda</taxon>
        <taxon>Insecta</taxon>
        <taxon>Pterygota</taxon>
        <taxon>Neoptera</taxon>
        <taxon>Endopterygota</taxon>
        <taxon>Coleoptera</taxon>
        <taxon>Polyphaga</taxon>
        <taxon>Cucujiformia</taxon>
        <taxon>Tenebrionidae</taxon>
        <taxon>Zophobas</taxon>
    </lineage>
</organism>
<name>A0AA38M3R5_9CUCU</name>
<protein>
    <submittedName>
        <fullName evidence="1">Uncharacterized protein</fullName>
    </submittedName>
</protein>
<gene>
    <name evidence="1" type="ORF">Zmor_025540</name>
</gene>
<sequence>MQSVDPKVGKVPLNKTQNIWRTQIVYSSKKSWQSVIRVWRSNYINFSLEQSKITHRWRCSTSGVWGSWLWLSSHHDGDSTQSASTCRSAPLYHKETCRDNRPLWSQTRGWKSRLLGQAASVTSSRPLP</sequence>
<dbReference type="Proteomes" id="UP001168821">
    <property type="component" value="Unassembled WGS sequence"/>
</dbReference>
<evidence type="ECO:0000313" key="1">
    <source>
        <dbReference type="EMBL" id="KAJ3642785.1"/>
    </source>
</evidence>
<keyword evidence="2" id="KW-1185">Reference proteome</keyword>
<evidence type="ECO:0000313" key="2">
    <source>
        <dbReference type="Proteomes" id="UP001168821"/>
    </source>
</evidence>
<comment type="caution">
    <text evidence="1">The sequence shown here is derived from an EMBL/GenBank/DDBJ whole genome shotgun (WGS) entry which is preliminary data.</text>
</comment>